<proteinExistence type="predicted"/>
<dbReference type="GeneID" id="103514406"/>
<dbReference type="KEGG" id="dci:103514406"/>
<name>A0A3Q0J8Z2_DIACI</name>
<feature type="region of interest" description="Disordered" evidence="1">
    <location>
        <begin position="1"/>
        <end position="26"/>
    </location>
</feature>
<dbReference type="PaxDb" id="121845-A0A3Q0J8Z2"/>
<dbReference type="RefSeq" id="XP_026683185.1">
    <property type="nucleotide sequence ID" value="XM_026827384.1"/>
</dbReference>
<sequence length="74" mass="8291">MTFSMMYSPDKMMSGKSPLPMSTPGSCFPSRYSPTYRTPTDSMRRCITNPPSRILEDSGIMCNSWSSSRHNVSS</sequence>
<evidence type="ECO:0000256" key="1">
    <source>
        <dbReference type="SAM" id="MobiDB-lite"/>
    </source>
</evidence>
<accession>A0A3Q0J8Z2</accession>
<evidence type="ECO:0000313" key="2">
    <source>
        <dbReference type="Proteomes" id="UP000079169"/>
    </source>
</evidence>
<dbReference type="STRING" id="121845.A0A3Q0J8Z2"/>
<organism evidence="2 3">
    <name type="scientific">Diaphorina citri</name>
    <name type="common">Asian citrus psyllid</name>
    <dbReference type="NCBI Taxonomy" id="121845"/>
    <lineage>
        <taxon>Eukaryota</taxon>
        <taxon>Metazoa</taxon>
        <taxon>Ecdysozoa</taxon>
        <taxon>Arthropoda</taxon>
        <taxon>Hexapoda</taxon>
        <taxon>Insecta</taxon>
        <taxon>Pterygota</taxon>
        <taxon>Neoptera</taxon>
        <taxon>Paraneoptera</taxon>
        <taxon>Hemiptera</taxon>
        <taxon>Sternorrhyncha</taxon>
        <taxon>Psylloidea</taxon>
        <taxon>Psyllidae</taxon>
        <taxon>Diaphorininae</taxon>
        <taxon>Diaphorina</taxon>
    </lineage>
</organism>
<dbReference type="Proteomes" id="UP000079169">
    <property type="component" value="Unplaced"/>
</dbReference>
<reference evidence="3" key="1">
    <citation type="submission" date="2025-08" db="UniProtKB">
        <authorList>
            <consortium name="RefSeq"/>
        </authorList>
    </citation>
    <scope>IDENTIFICATION</scope>
</reference>
<gene>
    <name evidence="3" type="primary">LOC103514406</name>
</gene>
<protein>
    <submittedName>
        <fullName evidence="3">Inhibitory POU protein-like</fullName>
    </submittedName>
</protein>
<keyword evidence="2" id="KW-1185">Reference proteome</keyword>
<dbReference type="AlphaFoldDB" id="A0A3Q0J8Z2"/>
<evidence type="ECO:0000313" key="3">
    <source>
        <dbReference type="RefSeq" id="XP_026683185.1"/>
    </source>
</evidence>